<dbReference type="Proteomes" id="UP001152803">
    <property type="component" value="Unassembled WGS sequence"/>
</dbReference>
<keyword evidence="5" id="KW-1185">Reference proteome</keyword>
<feature type="chain" id="PRO_5040291877" description="Coiled-coil domain-containing protein 27" evidence="3">
    <location>
        <begin position="19"/>
        <end position="547"/>
    </location>
</feature>
<accession>A0A9Q1DBJ0</accession>
<keyword evidence="3" id="KW-0732">Signal</keyword>
<dbReference type="AlphaFoldDB" id="A0A9Q1DBJ0"/>
<feature type="region of interest" description="Disordered" evidence="2">
    <location>
        <begin position="518"/>
        <end position="547"/>
    </location>
</feature>
<name>A0A9Q1DBJ0_CONCO</name>
<comment type="caution">
    <text evidence="4">The sequence shown here is derived from an EMBL/GenBank/DDBJ whole genome shotgun (WGS) entry which is preliminary data.</text>
</comment>
<protein>
    <recommendedName>
        <fullName evidence="6">Coiled-coil domain-containing protein 27</fullName>
    </recommendedName>
</protein>
<evidence type="ECO:0008006" key="6">
    <source>
        <dbReference type="Google" id="ProtNLM"/>
    </source>
</evidence>
<feature type="signal peptide" evidence="3">
    <location>
        <begin position="1"/>
        <end position="18"/>
    </location>
</feature>
<feature type="compositionally biased region" description="Polar residues" evidence="2">
    <location>
        <begin position="253"/>
        <end position="262"/>
    </location>
</feature>
<evidence type="ECO:0000256" key="3">
    <source>
        <dbReference type="SAM" id="SignalP"/>
    </source>
</evidence>
<keyword evidence="1" id="KW-0175">Coiled coil</keyword>
<dbReference type="OrthoDB" id="9949340at2759"/>
<organism evidence="4 5">
    <name type="scientific">Conger conger</name>
    <name type="common">Conger eel</name>
    <name type="synonym">Muraena conger</name>
    <dbReference type="NCBI Taxonomy" id="82655"/>
    <lineage>
        <taxon>Eukaryota</taxon>
        <taxon>Metazoa</taxon>
        <taxon>Chordata</taxon>
        <taxon>Craniata</taxon>
        <taxon>Vertebrata</taxon>
        <taxon>Euteleostomi</taxon>
        <taxon>Actinopterygii</taxon>
        <taxon>Neopterygii</taxon>
        <taxon>Teleostei</taxon>
        <taxon>Anguilliformes</taxon>
        <taxon>Congridae</taxon>
        <taxon>Conger</taxon>
    </lineage>
</organism>
<dbReference type="EMBL" id="JAFJMO010000010">
    <property type="protein sequence ID" value="KAJ8264959.1"/>
    <property type="molecule type" value="Genomic_DNA"/>
</dbReference>
<feature type="compositionally biased region" description="Low complexity" evidence="2">
    <location>
        <begin position="535"/>
        <end position="547"/>
    </location>
</feature>
<evidence type="ECO:0000256" key="1">
    <source>
        <dbReference type="SAM" id="Coils"/>
    </source>
</evidence>
<sequence>MPACHFLGGSLFPVVTMAAMHEQTPVRRPKTAHWSGVKTQSLRPQRPCWTPSRSHSKRDSVSSMTVDPEGRQYEQNHLPSADSQCPKISNSLTNHPKPTCRCLGPQKETVSSSCLDEEVLRETEKRKPSSAHPALVNGTGSELPWYLTVIHEKEQNLLKLSMEVNRLSEFEWQCSRKDHEISVLKEKLTGVTNQLCLAHKDEVVKAQAEVILRLSEETQRPHRVVVEEEEEEEEEALEKGQSLTELREEVQRTEQPGPQWASTRPPEEEREAPQNKKLNTYLFVQCPDSETENLGCLAEHKRGQGECEMTKKALMQELEDTKNNYMISTGTVCSLRRALSVKDRELGAARAQVEELKQELRDRMAQLQAMSRKFSCLREGKVNEELTAALETENYSLRQLTAQLKEEVLQKGQVVDTVTGELQQLQKDLVKERAAQAKLERQDQANQDTISALHLQHSRAKVSLGQVQTRFERLRVKIIQAAFSAPGAKQPQTEISDAVLLQTLQKIIEDRTAFHQRLQQKGEKMPPLTTAEMQSAKTTSATAKSKT</sequence>
<gene>
    <name evidence="4" type="ORF">COCON_G00140580</name>
</gene>
<evidence type="ECO:0000313" key="4">
    <source>
        <dbReference type="EMBL" id="KAJ8264959.1"/>
    </source>
</evidence>
<reference evidence="4" key="1">
    <citation type="journal article" date="2023" name="Science">
        <title>Genome structures resolve the early diversification of teleost fishes.</title>
        <authorList>
            <person name="Parey E."/>
            <person name="Louis A."/>
            <person name="Montfort J."/>
            <person name="Bouchez O."/>
            <person name="Roques C."/>
            <person name="Iampietro C."/>
            <person name="Lluch J."/>
            <person name="Castinel A."/>
            <person name="Donnadieu C."/>
            <person name="Desvignes T."/>
            <person name="Floi Bucao C."/>
            <person name="Jouanno E."/>
            <person name="Wen M."/>
            <person name="Mejri S."/>
            <person name="Dirks R."/>
            <person name="Jansen H."/>
            <person name="Henkel C."/>
            <person name="Chen W.J."/>
            <person name="Zahm M."/>
            <person name="Cabau C."/>
            <person name="Klopp C."/>
            <person name="Thompson A.W."/>
            <person name="Robinson-Rechavi M."/>
            <person name="Braasch I."/>
            <person name="Lecointre G."/>
            <person name="Bobe J."/>
            <person name="Postlethwait J.H."/>
            <person name="Berthelot C."/>
            <person name="Roest Crollius H."/>
            <person name="Guiguen Y."/>
        </authorList>
    </citation>
    <scope>NUCLEOTIDE SEQUENCE</scope>
    <source>
        <strain evidence="4">Concon-B</strain>
    </source>
</reference>
<feature type="coiled-coil region" evidence="1">
    <location>
        <begin position="339"/>
        <end position="447"/>
    </location>
</feature>
<dbReference type="PANTHER" id="PTHR18853">
    <property type="entry name" value="FORKHEAD-ASSOCIATED DOMAIN-CONTAINING PROTEIN 1-RELATED"/>
    <property type="match status" value="1"/>
</dbReference>
<evidence type="ECO:0000256" key="2">
    <source>
        <dbReference type="SAM" id="MobiDB-lite"/>
    </source>
</evidence>
<feature type="compositionally biased region" description="Basic and acidic residues" evidence="2">
    <location>
        <begin position="265"/>
        <end position="274"/>
    </location>
</feature>
<evidence type="ECO:0000313" key="5">
    <source>
        <dbReference type="Proteomes" id="UP001152803"/>
    </source>
</evidence>
<feature type="region of interest" description="Disordered" evidence="2">
    <location>
        <begin position="26"/>
        <end position="67"/>
    </location>
</feature>
<proteinExistence type="predicted"/>
<feature type="compositionally biased region" description="Acidic residues" evidence="2">
    <location>
        <begin position="227"/>
        <end position="236"/>
    </location>
</feature>
<dbReference type="PANTHER" id="PTHR18853:SF9">
    <property type="entry name" value="COILED-COIL DOMAIN-CONTAINING PROTEIN 27"/>
    <property type="match status" value="1"/>
</dbReference>
<feature type="region of interest" description="Disordered" evidence="2">
    <location>
        <begin position="220"/>
        <end position="276"/>
    </location>
</feature>
<dbReference type="InterPro" id="IPR052642">
    <property type="entry name" value="CC-FHA_domain"/>
</dbReference>